<gene>
    <name evidence="1" type="ORF">HELGO_WM28353</name>
</gene>
<dbReference type="EMBL" id="CACVAT010000024">
    <property type="protein sequence ID" value="CAA6800997.1"/>
    <property type="molecule type" value="Genomic_DNA"/>
</dbReference>
<evidence type="ECO:0000313" key="1">
    <source>
        <dbReference type="EMBL" id="CAA6800997.1"/>
    </source>
</evidence>
<proteinExistence type="predicted"/>
<sequence>MSDQNFSTEKRVLMAMRKTLAKVVRDLTPSDSAVRYPLSDETVEDIKMCFDLIASRERELSKQAGIDNKDKPHFIDEPKASNVVSIQGLKSIKKDDA</sequence>
<evidence type="ECO:0008006" key="2">
    <source>
        <dbReference type="Google" id="ProtNLM"/>
    </source>
</evidence>
<organism evidence="1">
    <name type="scientific">uncultured Thiotrichaceae bacterium</name>
    <dbReference type="NCBI Taxonomy" id="298394"/>
    <lineage>
        <taxon>Bacteria</taxon>
        <taxon>Pseudomonadati</taxon>
        <taxon>Pseudomonadota</taxon>
        <taxon>Gammaproteobacteria</taxon>
        <taxon>Thiotrichales</taxon>
        <taxon>Thiotrichaceae</taxon>
        <taxon>environmental samples</taxon>
    </lineage>
</organism>
<protein>
    <recommendedName>
        <fullName evidence="2">Segregation and condensation protein A</fullName>
    </recommendedName>
</protein>
<dbReference type="AlphaFoldDB" id="A0A6S6S660"/>
<name>A0A6S6S660_9GAMM</name>
<accession>A0A6S6S660</accession>
<reference evidence="1" key="1">
    <citation type="submission" date="2020-01" db="EMBL/GenBank/DDBJ databases">
        <authorList>
            <person name="Meier V. D."/>
            <person name="Meier V D."/>
        </authorList>
    </citation>
    <scope>NUCLEOTIDE SEQUENCE</scope>
    <source>
        <strain evidence="1">HLG_WM_MAG_09</strain>
    </source>
</reference>